<evidence type="ECO:0008006" key="4">
    <source>
        <dbReference type="Google" id="ProtNLM"/>
    </source>
</evidence>
<feature type="chain" id="PRO_5019504874" description="Secreted protein" evidence="1">
    <location>
        <begin position="21"/>
        <end position="83"/>
    </location>
</feature>
<reference evidence="2 3" key="1">
    <citation type="journal article" date="2014" name="Agronomy (Basel)">
        <title>A Draft Genome Sequence for Ensete ventricosum, the Drought-Tolerant Tree Against Hunger.</title>
        <authorList>
            <person name="Harrison J."/>
            <person name="Moore K.A."/>
            <person name="Paszkiewicz K."/>
            <person name="Jones T."/>
            <person name="Grant M."/>
            <person name="Ambacheew D."/>
            <person name="Muzemil S."/>
            <person name="Studholme D.J."/>
        </authorList>
    </citation>
    <scope>NUCLEOTIDE SEQUENCE [LARGE SCALE GENOMIC DNA]</scope>
</reference>
<comment type="caution">
    <text evidence="2">The sequence shown here is derived from an EMBL/GenBank/DDBJ whole genome shotgun (WGS) entry which is preliminary data.</text>
</comment>
<proteinExistence type="predicted"/>
<sequence>MQQRHLSSLLFMFLRAMATGRLIFACHPHDSNRWTAWMRRRSSCPTCVCANAELAAVPHARSRPLVTECSSDSRANRAEERTT</sequence>
<accession>A0A426YLU8</accession>
<dbReference type="AlphaFoldDB" id="A0A426YLU8"/>
<feature type="signal peptide" evidence="1">
    <location>
        <begin position="1"/>
        <end position="20"/>
    </location>
</feature>
<protein>
    <recommendedName>
        <fullName evidence="4">Secreted protein</fullName>
    </recommendedName>
</protein>
<evidence type="ECO:0000256" key="1">
    <source>
        <dbReference type="SAM" id="SignalP"/>
    </source>
</evidence>
<gene>
    <name evidence="2" type="ORF">B296_00033197</name>
</gene>
<evidence type="ECO:0000313" key="3">
    <source>
        <dbReference type="Proteomes" id="UP000287651"/>
    </source>
</evidence>
<dbReference type="Proteomes" id="UP000287651">
    <property type="component" value="Unassembled WGS sequence"/>
</dbReference>
<keyword evidence="1" id="KW-0732">Signal</keyword>
<organism evidence="2 3">
    <name type="scientific">Ensete ventricosum</name>
    <name type="common">Abyssinian banana</name>
    <name type="synonym">Musa ensete</name>
    <dbReference type="NCBI Taxonomy" id="4639"/>
    <lineage>
        <taxon>Eukaryota</taxon>
        <taxon>Viridiplantae</taxon>
        <taxon>Streptophyta</taxon>
        <taxon>Embryophyta</taxon>
        <taxon>Tracheophyta</taxon>
        <taxon>Spermatophyta</taxon>
        <taxon>Magnoliopsida</taxon>
        <taxon>Liliopsida</taxon>
        <taxon>Zingiberales</taxon>
        <taxon>Musaceae</taxon>
        <taxon>Ensete</taxon>
    </lineage>
</organism>
<evidence type="ECO:0000313" key="2">
    <source>
        <dbReference type="EMBL" id="RRT52693.1"/>
    </source>
</evidence>
<dbReference type="EMBL" id="AMZH03011535">
    <property type="protein sequence ID" value="RRT52693.1"/>
    <property type="molecule type" value="Genomic_DNA"/>
</dbReference>
<name>A0A426YLU8_ENSVE</name>